<evidence type="ECO:0000313" key="4">
    <source>
        <dbReference type="Proteomes" id="UP001286313"/>
    </source>
</evidence>
<dbReference type="InterPro" id="IPR001304">
    <property type="entry name" value="C-type_lectin-like"/>
</dbReference>
<reference evidence="3" key="1">
    <citation type="submission" date="2023-10" db="EMBL/GenBank/DDBJ databases">
        <title>Genome assemblies of two species of porcelain crab, Petrolisthes cinctipes and Petrolisthes manimaculis (Anomura: Porcellanidae).</title>
        <authorList>
            <person name="Angst P."/>
        </authorList>
    </citation>
    <scope>NUCLEOTIDE SEQUENCE</scope>
    <source>
        <strain evidence="3">PB745_01</strain>
        <tissue evidence="3">Gill</tissue>
    </source>
</reference>
<comment type="caution">
    <text evidence="3">The sequence shown here is derived from an EMBL/GenBank/DDBJ whole genome shotgun (WGS) entry which is preliminary data.</text>
</comment>
<dbReference type="InterPro" id="IPR016186">
    <property type="entry name" value="C-type_lectin-like/link_sf"/>
</dbReference>
<evidence type="ECO:0000313" key="3">
    <source>
        <dbReference type="EMBL" id="KAK3867647.1"/>
    </source>
</evidence>
<dbReference type="InterPro" id="IPR016187">
    <property type="entry name" value="CTDL_fold"/>
</dbReference>
<feature type="domain" description="C-type lectin" evidence="2">
    <location>
        <begin position="132"/>
        <end position="228"/>
    </location>
</feature>
<dbReference type="EMBL" id="JAWQEG010003160">
    <property type="protein sequence ID" value="KAK3867647.1"/>
    <property type="molecule type" value="Genomic_DNA"/>
</dbReference>
<keyword evidence="1" id="KW-0732">Signal</keyword>
<feature type="chain" id="PRO_5042048864" description="C-type lectin domain-containing protein" evidence="1">
    <location>
        <begin position="25"/>
        <end position="243"/>
    </location>
</feature>
<dbReference type="PROSITE" id="PS50041">
    <property type="entry name" value="C_TYPE_LECTIN_2"/>
    <property type="match status" value="1"/>
</dbReference>
<dbReference type="Proteomes" id="UP001286313">
    <property type="component" value="Unassembled WGS sequence"/>
</dbReference>
<evidence type="ECO:0000259" key="2">
    <source>
        <dbReference type="PROSITE" id="PS50041"/>
    </source>
</evidence>
<organism evidence="3 4">
    <name type="scientific">Petrolisthes cinctipes</name>
    <name type="common">Flat porcelain crab</name>
    <dbReference type="NCBI Taxonomy" id="88211"/>
    <lineage>
        <taxon>Eukaryota</taxon>
        <taxon>Metazoa</taxon>
        <taxon>Ecdysozoa</taxon>
        <taxon>Arthropoda</taxon>
        <taxon>Crustacea</taxon>
        <taxon>Multicrustacea</taxon>
        <taxon>Malacostraca</taxon>
        <taxon>Eumalacostraca</taxon>
        <taxon>Eucarida</taxon>
        <taxon>Decapoda</taxon>
        <taxon>Pleocyemata</taxon>
        <taxon>Anomura</taxon>
        <taxon>Galatheoidea</taxon>
        <taxon>Porcellanidae</taxon>
        <taxon>Petrolisthes</taxon>
    </lineage>
</organism>
<dbReference type="AlphaFoldDB" id="A0AAE1F6G8"/>
<dbReference type="SUPFAM" id="SSF56436">
    <property type="entry name" value="C-type lectin-like"/>
    <property type="match status" value="1"/>
</dbReference>
<accession>A0AAE1F6G8</accession>
<dbReference type="Gene3D" id="3.10.100.10">
    <property type="entry name" value="Mannose-Binding Protein A, subunit A"/>
    <property type="match status" value="1"/>
</dbReference>
<feature type="signal peptide" evidence="1">
    <location>
        <begin position="1"/>
        <end position="24"/>
    </location>
</feature>
<keyword evidence="4" id="KW-1185">Reference proteome</keyword>
<sequence length="243" mass="27073">MEISDCLMLILIVNIGAGVSVVAGEEIQTPTSPTTIESQQWYQTKVTEATLEGEELMMEILGTTGPLNCATVANIVPNINLFCISHQTYKFYNVVNLAAGQNTTSESVTTTIPCWTKHQGTRAANVSFSMLLEKKCINLNDDYLTWEAARKYCLILGGDLFVAGDLYGMIDFVINSNIANRWVGVQKKFWLDGRQVEGEEWTKEYPTRNEFCGLLFATAKKLVDVSCNMSMYKSLCQLGRAFN</sequence>
<proteinExistence type="predicted"/>
<evidence type="ECO:0000256" key="1">
    <source>
        <dbReference type="SAM" id="SignalP"/>
    </source>
</evidence>
<gene>
    <name evidence="3" type="ORF">Pcinc_026904</name>
</gene>
<dbReference type="Pfam" id="PF00059">
    <property type="entry name" value="Lectin_C"/>
    <property type="match status" value="1"/>
</dbReference>
<name>A0AAE1F6G8_PETCI</name>
<dbReference type="CDD" id="cd00037">
    <property type="entry name" value="CLECT"/>
    <property type="match status" value="1"/>
</dbReference>
<protein>
    <recommendedName>
        <fullName evidence="2">C-type lectin domain-containing protein</fullName>
    </recommendedName>
</protein>